<comment type="caution">
    <text evidence="1">The sequence shown here is derived from an EMBL/GenBank/DDBJ whole genome shotgun (WGS) entry which is preliminary data.</text>
</comment>
<proteinExistence type="predicted"/>
<reference evidence="1 2" key="1">
    <citation type="submission" date="2020-08" db="EMBL/GenBank/DDBJ databases">
        <title>Plant Genome Project.</title>
        <authorList>
            <person name="Zhang R.-G."/>
        </authorList>
    </citation>
    <scope>NUCLEOTIDE SEQUENCE [LARGE SCALE GENOMIC DNA]</scope>
    <source>
        <tissue evidence="1">Rhizome</tissue>
    </source>
</reference>
<sequence>MQGRCKGHRADRIPCAIGFARPSDYQGPALGNSAIIRQNNTQIQLLVQIAENLKDIQADPKIIIEQTKGGVKATPIPDDLVEKLKNLTLGPSEKPKEGSRKLRVFKDPYKILKEEQEKLKS</sequence>
<gene>
    <name evidence="1" type="ORF">ZIOFF_054203</name>
</gene>
<dbReference type="EMBL" id="JACMSC010000015">
    <property type="protein sequence ID" value="KAG6485640.1"/>
    <property type="molecule type" value="Genomic_DNA"/>
</dbReference>
<dbReference type="Proteomes" id="UP000734854">
    <property type="component" value="Unassembled WGS sequence"/>
</dbReference>
<name>A0A8J5FEN3_ZINOF</name>
<organism evidence="1 2">
    <name type="scientific">Zingiber officinale</name>
    <name type="common">Ginger</name>
    <name type="synonym">Amomum zingiber</name>
    <dbReference type="NCBI Taxonomy" id="94328"/>
    <lineage>
        <taxon>Eukaryota</taxon>
        <taxon>Viridiplantae</taxon>
        <taxon>Streptophyta</taxon>
        <taxon>Embryophyta</taxon>
        <taxon>Tracheophyta</taxon>
        <taxon>Spermatophyta</taxon>
        <taxon>Magnoliopsida</taxon>
        <taxon>Liliopsida</taxon>
        <taxon>Zingiberales</taxon>
        <taxon>Zingiberaceae</taxon>
        <taxon>Zingiber</taxon>
    </lineage>
</organism>
<evidence type="ECO:0000313" key="2">
    <source>
        <dbReference type="Proteomes" id="UP000734854"/>
    </source>
</evidence>
<accession>A0A8J5FEN3</accession>
<evidence type="ECO:0000313" key="1">
    <source>
        <dbReference type="EMBL" id="KAG6485640.1"/>
    </source>
</evidence>
<protein>
    <submittedName>
        <fullName evidence="1">Uncharacterized protein</fullName>
    </submittedName>
</protein>
<dbReference type="AlphaFoldDB" id="A0A8J5FEN3"/>
<keyword evidence="2" id="KW-1185">Reference proteome</keyword>